<reference evidence="1 2" key="1">
    <citation type="submission" date="2014-12" db="EMBL/GenBank/DDBJ databases">
        <title>Genome sequencing of Brevundimonas nasdae TPW30.</title>
        <authorList>
            <person name="Tan P.W."/>
            <person name="Chan K.-G."/>
        </authorList>
    </citation>
    <scope>NUCLEOTIDE SEQUENCE [LARGE SCALE GENOMIC DNA]</scope>
    <source>
        <strain evidence="1 2">TPW30</strain>
    </source>
</reference>
<name>A0A0B4CUL7_9CAUL</name>
<organism evidence="1 2">
    <name type="scientific">Brevundimonas nasdae</name>
    <dbReference type="NCBI Taxonomy" id="172043"/>
    <lineage>
        <taxon>Bacteria</taxon>
        <taxon>Pseudomonadati</taxon>
        <taxon>Pseudomonadota</taxon>
        <taxon>Alphaproteobacteria</taxon>
        <taxon>Caulobacterales</taxon>
        <taxon>Caulobacteraceae</taxon>
        <taxon>Brevundimonas</taxon>
    </lineage>
</organism>
<evidence type="ECO:0000313" key="1">
    <source>
        <dbReference type="EMBL" id="KIC55780.1"/>
    </source>
</evidence>
<sequence length="89" mass="9361">MLPISTWVDDGIGLDVFCNCGRTGYVPAEAARGLDTSMSLPLVAHHLVCKTCGSKGAALQVRFSISDYYDQARGHGCLIPGGHSKTPPA</sequence>
<feature type="non-terminal residue" evidence="1">
    <location>
        <position position="89"/>
    </location>
</feature>
<proteinExistence type="predicted"/>
<dbReference type="AlphaFoldDB" id="A0A0B4CUL7"/>
<protein>
    <submittedName>
        <fullName evidence="1">Uncharacterized protein</fullName>
    </submittedName>
</protein>
<comment type="caution">
    <text evidence="1">The sequence shown here is derived from an EMBL/GenBank/DDBJ whole genome shotgun (WGS) entry which is preliminary data.</text>
</comment>
<dbReference type="RefSeq" id="WP_205618643.1">
    <property type="nucleotide sequence ID" value="NZ_JWSY01000030.1"/>
</dbReference>
<evidence type="ECO:0000313" key="2">
    <source>
        <dbReference type="Proteomes" id="UP000031166"/>
    </source>
</evidence>
<dbReference type="Proteomes" id="UP000031166">
    <property type="component" value="Unassembled WGS sequence"/>
</dbReference>
<accession>A0A0B4CUL7</accession>
<dbReference type="EMBL" id="JWSY01000030">
    <property type="protein sequence ID" value="KIC55780.1"/>
    <property type="molecule type" value="Genomic_DNA"/>
</dbReference>
<gene>
    <name evidence="1" type="ORF">RM53_15120</name>
</gene>